<proteinExistence type="predicted"/>
<feature type="compositionally biased region" description="Basic and acidic residues" evidence="1">
    <location>
        <begin position="31"/>
        <end position="49"/>
    </location>
</feature>
<dbReference type="EMBL" id="KZ852046">
    <property type="protein sequence ID" value="RDH33547.1"/>
    <property type="molecule type" value="Genomic_DNA"/>
</dbReference>
<name>A0A3F3Q3F6_9EURO</name>
<dbReference type="GeneID" id="38134558"/>
<feature type="region of interest" description="Disordered" evidence="1">
    <location>
        <begin position="1"/>
        <end position="60"/>
    </location>
</feature>
<feature type="compositionally biased region" description="Basic and acidic residues" evidence="1">
    <location>
        <begin position="8"/>
        <end position="23"/>
    </location>
</feature>
<keyword evidence="3" id="KW-1185">Reference proteome</keyword>
<sequence>MHRYRPCRLFDDSTRGVGKEGPRIDTSSTPDHAKEGQGRKGKNGCKDKQAVIANPGELNK</sequence>
<organism evidence="2 3">
    <name type="scientific">Aspergillus welwitschiae</name>
    <dbReference type="NCBI Taxonomy" id="1341132"/>
    <lineage>
        <taxon>Eukaryota</taxon>
        <taxon>Fungi</taxon>
        <taxon>Dikarya</taxon>
        <taxon>Ascomycota</taxon>
        <taxon>Pezizomycotina</taxon>
        <taxon>Eurotiomycetes</taxon>
        <taxon>Eurotiomycetidae</taxon>
        <taxon>Eurotiales</taxon>
        <taxon>Aspergillaceae</taxon>
        <taxon>Aspergillus</taxon>
        <taxon>Aspergillus subgen. Circumdati</taxon>
    </lineage>
</organism>
<dbReference type="Proteomes" id="UP000253729">
    <property type="component" value="Unassembled WGS sequence"/>
</dbReference>
<reference evidence="2 3" key="1">
    <citation type="submission" date="2018-07" db="EMBL/GenBank/DDBJ databases">
        <title>The genomes of Aspergillus section Nigri reveals drivers in fungal speciation.</title>
        <authorList>
            <consortium name="DOE Joint Genome Institute"/>
            <person name="Vesth T.C."/>
            <person name="Nybo J."/>
            <person name="Theobald S."/>
            <person name="Brandl J."/>
            <person name="Frisvad J.C."/>
            <person name="Nielsen K.F."/>
            <person name="Lyhne E.K."/>
            <person name="Kogle M.E."/>
            <person name="Kuo A."/>
            <person name="Riley R."/>
            <person name="Clum A."/>
            <person name="Nolan M."/>
            <person name="Lipzen A."/>
            <person name="Salamov A."/>
            <person name="Henrissat B."/>
            <person name="Wiebenga A."/>
            <person name="De vries R.P."/>
            <person name="Grigoriev I.V."/>
            <person name="Mortensen U.H."/>
            <person name="Andersen M.R."/>
            <person name="Baker S.E."/>
        </authorList>
    </citation>
    <scope>NUCLEOTIDE SEQUENCE [LARGE SCALE GENOMIC DNA]</scope>
    <source>
        <strain evidence="2 3">CBS 139.54b</strain>
    </source>
</reference>
<accession>A0A3F3Q3F6</accession>
<evidence type="ECO:0000256" key="1">
    <source>
        <dbReference type="SAM" id="MobiDB-lite"/>
    </source>
</evidence>
<protein>
    <submittedName>
        <fullName evidence="2">Uncharacterized protein</fullName>
    </submittedName>
</protein>
<dbReference type="AlphaFoldDB" id="A0A3F3Q3F6"/>
<gene>
    <name evidence="2" type="ORF">BDQ94DRAFT_143307</name>
</gene>
<evidence type="ECO:0000313" key="2">
    <source>
        <dbReference type="EMBL" id="RDH33547.1"/>
    </source>
</evidence>
<dbReference type="RefSeq" id="XP_026626569.1">
    <property type="nucleotide sequence ID" value="XM_026766202.1"/>
</dbReference>
<evidence type="ECO:0000313" key="3">
    <source>
        <dbReference type="Proteomes" id="UP000253729"/>
    </source>
</evidence>